<dbReference type="InterPro" id="IPR025324">
    <property type="entry name" value="DUF4230"/>
</dbReference>
<gene>
    <name evidence="2" type="ordered locus">PCC7424_2923</name>
</gene>
<dbReference type="Proteomes" id="UP000002384">
    <property type="component" value="Chromosome"/>
</dbReference>
<accession>B7K9X1</accession>
<dbReference type="Pfam" id="PF14014">
    <property type="entry name" value="DUF4230"/>
    <property type="match status" value="1"/>
</dbReference>
<dbReference type="HOGENOM" id="CLU_091313_0_0_3"/>
<feature type="transmembrane region" description="Helical" evidence="1">
    <location>
        <begin position="20"/>
        <end position="43"/>
    </location>
</feature>
<evidence type="ECO:0000313" key="2">
    <source>
        <dbReference type="EMBL" id="ACK71327.1"/>
    </source>
</evidence>
<evidence type="ECO:0000313" key="3">
    <source>
        <dbReference type="Proteomes" id="UP000002384"/>
    </source>
</evidence>
<reference evidence="3" key="1">
    <citation type="journal article" date="2011" name="MBio">
        <title>Novel metabolic attributes of the genus Cyanothece, comprising a group of unicellular nitrogen-fixing Cyanobacteria.</title>
        <authorList>
            <person name="Bandyopadhyay A."/>
            <person name="Elvitigala T."/>
            <person name="Welsh E."/>
            <person name="Stockel J."/>
            <person name="Liberton M."/>
            <person name="Min H."/>
            <person name="Sherman L.A."/>
            <person name="Pakrasi H.B."/>
        </authorList>
    </citation>
    <scope>NUCLEOTIDE SEQUENCE [LARGE SCALE GENOMIC DNA]</scope>
    <source>
        <strain evidence="3">PCC 7424</strain>
    </source>
</reference>
<dbReference type="AlphaFoldDB" id="B7K9X1"/>
<proteinExistence type="predicted"/>
<name>B7K9X1_GLOC7</name>
<sequence length="242" mass="26784">MMFLNKSSKSKSSGLSYKILTYLLLLSTGGILTLSFLFISGIWRLGSHLTDTLEAFLTLTHPEPKIEHSTLIINQIRGISELTTAVFVMEAVVPTSGERKWGNLVIGKTELLYIAQGQVRAGIDLEALTPEQIKINNNHLSIQLPPVKILDSKIDINQSRVYDYDRGFLGLGPDIAPQLQTLAQQETLKKIVKTACHRGILEEANTKAQLAITQFLTTTGYEQVEVKTRAVDVKTCEQSTSN</sequence>
<dbReference type="EMBL" id="CP001291">
    <property type="protein sequence ID" value="ACK71327.1"/>
    <property type="molecule type" value="Genomic_DNA"/>
</dbReference>
<evidence type="ECO:0000256" key="1">
    <source>
        <dbReference type="SAM" id="Phobius"/>
    </source>
</evidence>
<evidence type="ECO:0008006" key="4">
    <source>
        <dbReference type="Google" id="ProtNLM"/>
    </source>
</evidence>
<keyword evidence="1" id="KW-0812">Transmembrane</keyword>
<dbReference type="eggNOG" id="ENOG5032S1P">
    <property type="taxonomic scope" value="Bacteria"/>
</dbReference>
<keyword evidence="1" id="KW-0472">Membrane</keyword>
<protein>
    <recommendedName>
        <fullName evidence="4">DUF4230 domain-containing protein</fullName>
    </recommendedName>
</protein>
<organism evidence="2 3">
    <name type="scientific">Gloeothece citriformis (strain PCC 7424)</name>
    <name type="common">Cyanothece sp. (strain PCC 7424)</name>
    <dbReference type="NCBI Taxonomy" id="65393"/>
    <lineage>
        <taxon>Bacteria</taxon>
        <taxon>Bacillati</taxon>
        <taxon>Cyanobacteriota</taxon>
        <taxon>Cyanophyceae</taxon>
        <taxon>Oscillatoriophycideae</taxon>
        <taxon>Chroococcales</taxon>
        <taxon>Aphanothecaceae</taxon>
        <taxon>Gloeothece</taxon>
        <taxon>Gloeothece citriformis</taxon>
    </lineage>
</organism>
<keyword evidence="3" id="KW-1185">Reference proteome</keyword>
<dbReference type="KEGG" id="cyc:PCC7424_2923"/>
<keyword evidence="1" id="KW-1133">Transmembrane helix</keyword>
<dbReference type="STRING" id="65393.PCC7424_2923"/>